<proteinExistence type="predicted"/>
<organism evidence="1 2">
    <name type="scientific">SAR86 cluster bacterium</name>
    <dbReference type="NCBI Taxonomy" id="2030880"/>
    <lineage>
        <taxon>Bacteria</taxon>
        <taxon>Pseudomonadati</taxon>
        <taxon>Pseudomonadota</taxon>
        <taxon>Gammaproteobacteria</taxon>
        <taxon>SAR86 cluster</taxon>
    </lineage>
</organism>
<gene>
    <name evidence="1" type="ORF">COA96_18305</name>
</gene>
<evidence type="ECO:0000313" key="1">
    <source>
        <dbReference type="EMBL" id="PCJ16682.1"/>
    </source>
</evidence>
<dbReference type="EMBL" id="NVVJ01000116">
    <property type="protein sequence ID" value="PCJ16682.1"/>
    <property type="molecule type" value="Genomic_DNA"/>
</dbReference>
<evidence type="ECO:0000313" key="2">
    <source>
        <dbReference type="Proteomes" id="UP000218327"/>
    </source>
</evidence>
<dbReference type="Pfam" id="PF03692">
    <property type="entry name" value="CxxCxxCC"/>
    <property type="match status" value="1"/>
</dbReference>
<sequence length="144" mass="17039">MNAKNSIELVDVEKTSKVDIDQKCTSCKKSICCNSINQKIPAPKSKEDFDHLLWQVSHEGINIFKDADGWFLHILTNCSHLLEGGVCGIYKKRPWVCREYDNDFCELDESIEEASEFYFSTHKKLQKYCRKRFKKWDKRFKIYD</sequence>
<comment type="caution">
    <text evidence="1">The sequence shown here is derived from an EMBL/GenBank/DDBJ whole genome shotgun (WGS) entry which is preliminary data.</text>
</comment>
<reference evidence="2" key="1">
    <citation type="submission" date="2017-08" db="EMBL/GenBank/DDBJ databases">
        <title>A dynamic microbial community with high functional redundancy inhabits the cold, oxic subseafloor aquifer.</title>
        <authorList>
            <person name="Tully B.J."/>
            <person name="Wheat C.G."/>
            <person name="Glazer B.T."/>
            <person name="Huber J.A."/>
        </authorList>
    </citation>
    <scope>NUCLEOTIDE SEQUENCE [LARGE SCALE GENOMIC DNA]</scope>
</reference>
<dbReference type="AlphaFoldDB" id="A0A2A5ABI5"/>
<accession>A0A2A5ABI5</accession>
<dbReference type="Proteomes" id="UP000218327">
    <property type="component" value="Unassembled WGS sequence"/>
</dbReference>
<protein>
    <submittedName>
        <fullName evidence="1">Zinc/iron-chelating domain-containing protein</fullName>
    </submittedName>
</protein>
<dbReference type="InterPro" id="IPR005358">
    <property type="entry name" value="Puta_zinc/iron-chelating_dom"/>
</dbReference>
<name>A0A2A5ABI5_9GAMM</name>